<dbReference type="PANTHER" id="PTHR31462:SF5">
    <property type="entry name" value="ENDOSOMAL_LYSOSOMAL PROTON CHANNEL TMEM175"/>
    <property type="match status" value="1"/>
</dbReference>
<evidence type="ECO:0000256" key="1">
    <source>
        <dbReference type="ARBA" id="ARBA00004141"/>
    </source>
</evidence>
<reference evidence="14 15" key="1">
    <citation type="journal article" date="2021" name="Int. J. Syst. Evol. Microbiol.">
        <title>Streptococcus vicugnae sp. nov., isolated from faeces of alpacas (Vicugna pacos) and cattle (Bos taurus), Streptococcus zalophi sp. nov., and Streptococcus pacificus sp. nov., isolated from respiratory tract of California sea lions (Zalophus californianus).</title>
        <authorList>
            <person name="Volokhov D.V."/>
            <person name="Zagorodnyaya T.A."/>
            <person name="Shen Z."/>
            <person name="Blom J."/>
            <person name="Furtak V.A."/>
            <person name="Eisenberg T."/>
            <person name="Fan P."/>
            <person name="Jeong K.C."/>
            <person name="Gao Y."/>
            <person name="Zhang S."/>
            <person name="Amselle M."/>
        </authorList>
    </citation>
    <scope>NUCLEOTIDE SEQUENCE [LARGE SCALE GENOMIC DNA]</scope>
    <source>
        <strain evidence="15">CSL7508-lung</strain>
    </source>
</reference>
<keyword evidence="7" id="KW-0630">Potassium</keyword>
<comment type="caution">
    <text evidence="14">The sequence shown here is derived from an EMBL/GenBank/DDBJ whole genome shotgun (WGS) entry which is preliminary data.</text>
</comment>
<keyword evidence="9" id="KW-0406">Ion transport</keyword>
<dbReference type="Pfam" id="PF06736">
    <property type="entry name" value="TMEM175"/>
    <property type="match status" value="1"/>
</dbReference>
<evidence type="ECO:0000313" key="15">
    <source>
        <dbReference type="Proteomes" id="UP000644875"/>
    </source>
</evidence>
<feature type="transmembrane region" description="Helical" evidence="13">
    <location>
        <begin position="75"/>
        <end position="96"/>
    </location>
</feature>
<feature type="transmembrane region" description="Helical" evidence="13">
    <location>
        <begin position="35"/>
        <end position="55"/>
    </location>
</feature>
<keyword evidence="11" id="KW-0407">Ion channel</keyword>
<proteinExistence type="inferred from homology"/>
<keyword evidence="6" id="KW-0631">Potassium channel</keyword>
<gene>
    <name evidence="14" type="ORF">JHK64_05665</name>
</gene>
<keyword evidence="15" id="KW-1185">Reference proteome</keyword>
<evidence type="ECO:0000313" key="14">
    <source>
        <dbReference type="EMBL" id="MBJ8350116.1"/>
    </source>
</evidence>
<evidence type="ECO:0000256" key="4">
    <source>
        <dbReference type="ARBA" id="ARBA00022538"/>
    </source>
</evidence>
<protein>
    <submittedName>
        <fullName evidence="14">DUF1211 domain-containing protein</fullName>
    </submittedName>
</protein>
<dbReference type="PANTHER" id="PTHR31462">
    <property type="entry name" value="ENDOSOMAL/LYSOSOMAL POTASSIUM CHANNEL TMEM175"/>
    <property type="match status" value="1"/>
</dbReference>
<dbReference type="InterPro" id="IPR010617">
    <property type="entry name" value="TMEM175-like"/>
</dbReference>
<keyword evidence="8 13" id="KW-1133">Transmembrane helix</keyword>
<evidence type="ECO:0000256" key="9">
    <source>
        <dbReference type="ARBA" id="ARBA00023065"/>
    </source>
</evidence>
<evidence type="ECO:0000256" key="5">
    <source>
        <dbReference type="ARBA" id="ARBA00022692"/>
    </source>
</evidence>
<dbReference type="Proteomes" id="UP000644875">
    <property type="component" value="Unassembled WGS sequence"/>
</dbReference>
<feature type="transmembrane region" description="Helical" evidence="13">
    <location>
        <begin position="150"/>
        <end position="180"/>
    </location>
</feature>
<dbReference type="RefSeq" id="WP_199568032.1">
    <property type="nucleotide sequence ID" value="NZ_JAENBP010000006.1"/>
</dbReference>
<dbReference type="GO" id="GO:0005267">
    <property type="term" value="F:potassium channel activity"/>
    <property type="evidence" value="ECO:0007669"/>
    <property type="project" value="UniProtKB-KW"/>
</dbReference>
<evidence type="ECO:0000256" key="10">
    <source>
        <dbReference type="ARBA" id="ARBA00023136"/>
    </source>
</evidence>
<evidence type="ECO:0000256" key="3">
    <source>
        <dbReference type="ARBA" id="ARBA00022448"/>
    </source>
</evidence>
<comment type="similarity">
    <text evidence="2">Belongs to the TMEM175 family.</text>
</comment>
<evidence type="ECO:0000256" key="6">
    <source>
        <dbReference type="ARBA" id="ARBA00022826"/>
    </source>
</evidence>
<feature type="transmembrane region" description="Helical" evidence="13">
    <location>
        <begin position="6"/>
        <end position="23"/>
    </location>
</feature>
<keyword evidence="5 13" id="KW-0812">Transmembrane</keyword>
<comment type="catalytic activity">
    <reaction evidence="12">
        <text>K(+)(in) = K(+)(out)</text>
        <dbReference type="Rhea" id="RHEA:29463"/>
        <dbReference type="ChEBI" id="CHEBI:29103"/>
    </reaction>
</comment>
<evidence type="ECO:0000256" key="11">
    <source>
        <dbReference type="ARBA" id="ARBA00023303"/>
    </source>
</evidence>
<keyword evidence="4" id="KW-0633">Potassium transport</keyword>
<dbReference type="AlphaFoldDB" id="A0A934UDS4"/>
<organism evidence="14 15">
    <name type="scientific">Streptococcus zalophi</name>
    <dbReference type="NCBI Taxonomy" id="640031"/>
    <lineage>
        <taxon>Bacteria</taxon>
        <taxon>Bacillati</taxon>
        <taxon>Bacillota</taxon>
        <taxon>Bacilli</taxon>
        <taxon>Lactobacillales</taxon>
        <taxon>Streptococcaceae</taxon>
        <taxon>Streptococcus</taxon>
    </lineage>
</organism>
<sequence>MTKSRLEAFSDGVLAIIITVMVIDLKSPEIDSLQAVFRLIPNIASYILSFTYVAIYWNNHHQLLSSTNRVNAKILWANSLWLFFMSLIPFGTGWISRFYSSHVPVMTYGLILLVTALSYFFLQHQVVRYSERSALLKKIIGKDLKGKFTVLLYIISILMSPFFTTGSEIIFVIAALMWFIPDKRVAKILEEEL</sequence>
<accession>A0A934UDS4</accession>
<keyword evidence="10 13" id="KW-0472">Membrane</keyword>
<comment type="subcellular location">
    <subcellularLocation>
        <location evidence="1">Membrane</location>
        <topology evidence="1">Multi-pass membrane protein</topology>
    </subcellularLocation>
</comment>
<dbReference type="GO" id="GO:0015252">
    <property type="term" value="F:proton channel activity"/>
    <property type="evidence" value="ECO:0007669"/>
    <property type="project" value="InterPro"/>
</dbReference>
<evidence type="ECO:0000256" key="7">
    <source>
        <dbReference type="ARBA" id="ARBA00022958"/>
    </source>
</evidence>
<dbReference type="GO" id="GO:0016020">
    <property type="term" value="C:membrane"/>
    <property type="evidence" value="ECO:0007669"/>
    <property type="project" value="UniProtKB-SubCell"/>
</dbReference>
<evidence type="ECO:0000256" key="2">
    <source>
        <dbReference type="ARBA" id="ARBA00006920"/>
    </source>
</evidence>
<dbReference type="EMBL" id="JAENBP010000006">
    <property type="protein sequence ID" value="MBJ8350116.1"/>
    <property type="molecule type" value="Genomic_DNA"/>
</dbReference>
<feature type="transmembrane region" description="Helical" evidence="13">
    <location>
        <begin position="103"/>
        <end position="122"/>
    </location>
</feature>
<name>A0A934UDS4_9STRE</name>
<evidence type="ECO:0000256" key="8">
    <source>
        <dbReference type="ARBA" id="ARBA00022989"/>
    </source>
</evidence>
<evidence type="ECO:0000256" key="12">
    <source>
        <dbReference type="ARBA" id="ARBA00034430"/>
    </source>
</evidence>
<evidence type="ECO:0000256" key="13">
    <source>
        <dbReference type="SAM" id="Phobius"/>
    </source>
</evidence>
<keyword evidence="3" id="KW-0813">Transport</keyword>